<dbReference type="InterPro" id="IPR011990">
    <property type="entry name" value="TPR-like_helical_dom_sf"/>
</dbReference>
<name>A0A2W7N748_9BACT</name>
<dbReference type="SUPFAM" id="SSF48452">
    <property type="entry name" value="TPR-like"/>
    <property type="match status" value="2"/>
</dbReference>
<dbReference type="Pfam" id="PF19904">
    <property type="entry name" value="DUF6377"/>
    <property type="match status" value="1"/>
</dbReference>
<gene>
    <name evidence="3" type="ORF">LX69_02094</name>
</gene>
<sequence>MPILCISILVNMHALRAVASTDSLLRVLDTVIIHRTHYQQKKEARLAIMQQQMHSTTSAIEQDQILTRLFEAYLPYNTDSAYQYAIRKEQLAHKMNQPDKVAESQINLAAVLCITGNYKEALEKLQPVRSLPMTDTLLQYYYHQARTIYGAMADYTSLPEMRRHYMQLTDCYRDSILTLTNAGSLDAAIVKGDQLIVQRKYAEALSLLKPVFDTIAHGSHNQAIVAYMMAEAHVGMNHRDEALYHLTISAIADIRATVKEYISLWQLATLLHQQGDTKRAHQYLQCSLDDAAFSKARLRTLKISEIYPIIDKAYQAQLNQQHRRVVTLLLVVSVLTILLIVAVVLVWRQLRKTSTIRTQLIEANQQLQQANDSLRHTNLALSEAGIIKENYIARYMDLCSVYIEKLDTYRRSLNKLAVTGKTHELMQTLKSTTHIDDELREFYASFDDSFLRLFPTFVTDFNNLLVDTERVTPKPGEQLNTELRIYALIRLGISDSEKIARFLRYSVTTIYNYRTKTRNKAAVARADFEKMVMLIGAEMPTNIHS</sequence>
<feature type="transmembrane region" description="Helical" evidence="1">
    <location>
        <begin position="325"/>
        <end position="347"/>
    </location>
</feature>
<organism evidence="3 4">
    <name type="scientific">Breznakibacter xylanolyticus</name>
    <dbReference type="NCBI Taxonomy" id="990"/>
    <lineage>
        <taxon>Bacteria</taxon>
        <taxon>Pseudomonadati</taxon>
        <taxon>Bacteroidota</taxon>
        <taxon>Bacteroidia</taxon>
        <taxon>Marinilabiliales</taxon>
        <taxon>Marinilabiliaceae</taxon>
        <taxon>Breznakibacter</taxon>
    </lineage>
</organism>
<keyword evidence="4" id="KW-1185">Reference proteome</keyword>
<evidence type="ECO:0000259" key="2">
    <source>
        <dbReference type="Pfam" id="PF19904"/>
    </source>
</evidence>
<dbReference type="AlphaFoldDB" id="A0A2W7N748"/>
<evidence type="ECO:0000313" key="3">
    <source>
        <dbReference type="EMBL" id="PZX15900.1"/>
    </source>
</evidence>
<evidence type="ECO:0000313" key="4">
    <source>
        <dbReference type="Proteomes" id="UP000249239"/>
    </source>
</evidence>
<reference evidence="3 4" key="1">
    <citation type="submission" date="2018-06" db="EMBL/GenBank/DDBJ databases">
        <title>Genomic Encyclopedia of Archaeal and Bacterial Type Strains, Phase II (KMG-II): from individual species to whole genera.</title>
        <authorList>
            <person name="Goeker M."/>
        </authorList>
    </citation>
    <scope>NUCLEOTIDE SEQUENCE [LARGE SCALE GENOMIC DNA]</scope>
    <source>
        <strain evidence="3 4">DSM 6779</strain>
    </source>
</reference>
<comment type="caution">
    <text evidence="3">The sequence shown here is derived from an EMBL/GenBank/DDBJ whole genome shotgun (WGS) entry which is preliminary data.</text>
</comment>
<keyword evidence="1" id="KW-0812">Transmembrane</keyword>
<dbReference type="InterPro" id="IPR045957">
    <property type="entry name" value="DUF6377"/>
</dbReference>
<dbReference type="EMBL" id="QKZK01000015">
    <property type="protein sequence ID" value="PZX15900.1"/>
    <property type="molecule type" value="Genomic_DNA"/>
</dbReference>
<dbReference type="Gene3D" id="1.25.40.10">
    <property type="entry name" value="Tetratricopeptide repeat domain"/>
    <property type="match status" value="1"/>
</dbReference>
<keyword evidence="1" id="KW-0472">Membrane</keyword>
<evidence type="ECO:0000256" key="1">
    <source>
        <dbReference type="SAM" id="Phobius"/>
    </source>
</evidence>
<proteinExistence type="predicted"/>
<feature type="domain" description="DUF6377" evidence="2">
    <location>
        <begin position="253"/>
        <end position="500"/>
    </location>
</feature>
<accession>A0A2W7N748</accession>
<protein>
    <recommendedName>
        <fullName evidence="2">DUF6377 domain-containing protein</fullName>
    </recommendedName>
</protein>
<keyword evidence="1" id="KW-1133">Transmembrane helix</keyword>
<dbReference type="Proteomes" id="UP000249239">
    <property type="component" value="Unassembled WGS sequence"/>
</dbReference>